<dbReference type="InterPro" id="IPR038356">
    <property type="entry name" value="Tma16_sf"/>
</dbReference>
<dbReference type="PANTHER" id="PTHR13349">
    <property type="entry name" value="TRANSLATION MACHINERY-ASSOCIATED PROTEIN 16"/>
    <property type="match status" value="1"/>
</dbReference>
<dbReference type="Gene3D" id="1.20.1440.170">
    <property type="entry name" value="Translation machinery-associated protein 16-like"/>
    <property type="match status" value="1"/>
</dbReference>
<name>A0A6C1DZS0_SACPS</name>
<dbReference type="SMR" id="A0A6C1DZS0"/>
<reference evidence="2 3" key="1">
    <citation type="journal article" date="2019" name="BMC Genomics">
        <title>Chromosome level assembly and comparative genome analysis confirm lager-brewing yeasts originated from a single hybridization.</title>
        <authorList>
            <person name="Salazar A.N."/>
            <person name="Gorter de Vries A.R."/>
            <person name="van den Broek M."/>
            <person name="Brouwers N."/>
            <person name="de la Torre Cortes P."/>
            <person name="Kuijpers N.G.A."/>
            <person name="Daran J.G."/>
            <person name="Abeel T."/>
        </authorList>
    </citation>
    <scope>NUCLEOTIDE SEQUENCE [LARGE SCALE GENOMIC DNA]</scope>
    <source>
        <strain evidence="2 3">CBS 1483</strain>
    </source>
</reference>
<organism evidence="2 3">
    <name type="scientific">Saccharomyces pastorianus</name>
    <name type="common">Lager yeast</name>
    <name type="synonym">Saccharomyces cerevisiae x Saccharomyces eubayanus</name>
    <dbReference type="NCBI Taxonomy" id="27292"/>
    <lineage>
        <taxon>Eukaryota</taxon>
        <taxon>Fungi</taxon>
        <taxon>Dikarya</taxon>
        <taxon>Ascomycota</taxon>
        <taxon>Saccharomycotina</taxon>
        <taxon>Saccharomycetes</taxon>
        <taxon>Saccharomycetales</taxon>
        <taxon>Saccharomycetaceae</taxon>
        <taxon>Saccharomyces</taxon>
    </lineage>
</organism>
<sequence>MPVTKSLSKLQKNLSKKGKNITVHPKGRKYEKLVRATMREDKIAAKKKLHQDKRVHELARVKFMQDVVNSDTFKGQPIFDHAHTREFIQSFIERDDTELDELKKKRRSNRPPSNRQVLLQQRRDQELKEFKAGFLCPDLSDAKNMEFLRNWNGTFGLLNTLRLIRINDKGEQVVGGNE</sequence>
<evidence type="ECO:0000256" key="1">
    <source>
        <dbReference type="ARBA" id="ARBA00034127"/>
    </source>
</evidence>
<dbReference type="EMBL" id="CP048996">
    <property type="protein sequence ID" value="QID82576.1"/>
    <property type="molecule type" value="Genomic_DNA"/>
</dbReference>
<evidence type="ECO:0000313" key="2">
    <source>
        <dbReference type="EMBL" id="QID82576.1"/>
    </source>
</evidence>
<protein>
    <submittedName>
        <fullName evidence="2">Translation machinery-associated protein 16</fullName>
    </submittedName>
</protein>
<dbReference type="FunFam" id="1.20.1440.170:FF:000002">
    <property type="entry name" value="TMA16p protein"/>
    <property type="match status" value="1"/>
</dbReference>
<dbReference type="Pfam" id="PF11176">
    <property type="entry name" value="Tma16"/>
    <property type="match status" value="1"/>
</dbReference>
<proteinExistence type="inferred from homology"/>
<comment type="similarity">
    <text evidence="1">Belongs to the TMA16 family.</text>
</comment>
<dbReference type="GO" id="GO:0005634">
    <property type="term" value="C:nucleus"/>
    <property type="evidence" value="ECO:0007669"/>
    <property type="project" value="TreeGrafter"/>
</dbReference>
<dbReference type="InterPro" id="IPR021346">
    <property type="entry name" value="Tma16"/>
</dbReference>
<dbReference type="AlphaFoldDB" id="A0A6C1DZS0"/>
<dbReference type="Proteomes" id="UP000501346">
    <property type="component" value="Chromosome ScXV-ScXI"/>
</dbReference>
<keyword evidence="3" id="KW-1185">Reference proteome</keyword>
<accession>A0A6C1DZS0</accession>
<evidence type="ECO:0000313" key="3">
    <source>
        <dbReference type="Proteomes" id="UP000501346"/>
    </source>
</evidence>
<dbReference type="OrthoDB" id="270284at2759"/>
<gene>
    <name evidence="2" type="primary">TMA16_1</name>
    <name evidence="2" type="ORF">GRS66_005003</name>
</gene>
<dbReference type="PANTHER" id="PTHR13349:SF2">
    <property type="entry name" value="TRANSLATION MACHINERY-ASSOCIATED PROTEIN 16"/>
    <property type="match status" value="1"/>
</dbReference>